<sequence length="221" mass="24230">MFSHGVLRISQYISALTGSFSIISSEMHFGWPSSALMTLTNGTYHFQISPEEASWLAVVLFPGIVVGALVANILSRSFGRKSIILMSTVPLFVSWLLLGFGRSKVIFYIGRFLGGVGGGLSFSAVPMYVGEISEPHIRGFLSSLCPVFVVLGMFFINLLGLYLSISISALIACGIPLFTFATFFFMPESPVFLMSKGNQEQAKKNLLLLRGPENGYKEFQR</sequence>
<dbReference type="Pfam" id="PF00083">
    <property type="entry name" value="Sugar_tr"/>
    <property type="match status" value="1"/>
</dbReference>
<protein>
    <recommendedName>
        <fullName evidence="6">Major facilitator superfamily (MFS) profile domain-containing protein</fullName>
    </recommendedName>
</protein>
<dbReference type="AlphaFoldDB" id="A0A834IF15"/>
<dbReference type="SUPFAM" id="SSF103473">
    <property type="entry name" value="MFS general substrate transporter"/>
    <property type="match status" value="1"/>
</dbReference>
<dbReference type="GO" id="GO:0022857">
    <property type="term" value="F:transmembrane transporter activity"/>
    <property type="evidence" value="ECO:0007669"/>
    <property type="project" value="InterPro"/>
</dbReference>
<dbReference type="PROSITE" id="PS50850">
    <property type="entry name" value="MFS"/>
    <property type="match status" value="1"/>
</dbReference>
<keyword evidence="3 5" id="KW-1133">Transmembrane helix</keyword>
<dbReference type="Gene3D" id="1.20.1250.20">
    <property type="entry name" value="MFS general substrate transporter like domains"/>
    <property type="match status" value="1"/>
</dbReference>
<comment type="subcellular location">
    <subcellularLocation>
        <location evidence="1">Membrane</location>
        <topology evidence="1">Multi-pass membrane protein</topology>
    </subcellularLocation>
</comment>
<evidence type="ECO:0000313" key="7">
    <source>
        <dbReference type="EMBL" id="KAF7277413.1"/>
    </source>
</evidence>
<dbReference type="InterPro" id="IPR050549">
    <property type="entry name" value="MFS_Trehalose_Transporter"/>
</dbReference>
<evidence type="ECO:0000256" key="3">
    <source>
        <dbReference type="ARBA" id="ARBA00022989"/>
    </source>
</evidence>
<dbReference type="PANTHER" id="PTHR48021:SF46">
    <property type="entry name" value="MAJOR FACILITATOR SUPERFAMILY (MFS) PROFILE DOMAIN-CONTAINING PROTEIN"/>
    <property type="match status" value="1"/>
</dbReference>
<evidence type="ECO:0000259" key="6">
    <source>
        <dbReference type="PROSITE" id="PS50850"/>
    </source>
</evidence>
<dbReference type="InterPro" id="IPR005828">
    <property type="entry name" value="MFS_sugar_transport-like"/>
</dbReference>
<dbReference type="InterPro" id="IPR020846">
    <property type="entry name" value="MFS_dom"/>
</dbReference>
<evidence type="ECO:0000313" key="8">
    <source>
        <dbReference type="Proteomes" id="UP000625711"/>
    </source>
</evidence>
<reference evidence="7" key="1">
    <citation type="submission" date="2020-08" db="EMBL/GenBank/DDBJ databases">
        <title>Genome sequencing and assembly of the red palm weevil Rhynchophorus ferrugineus.</title>
        <authorList>
            <person name="Dias G.B."/>
            <person name="Bergman C.M."/>
            <person name="Manee M."/>
        </authorList>
    </citation>
    <scope>NUCLEOTIDE SEQUENCE</scope>
    <source>
        <strain evidence="7">AA-2017</strain>
        <tissue evidence="7">Whole larva</tissue>
    </source>
</reference>
<dbReference type="PANTHER" id="PTHR48021">
    <property type="match status" value="1"/>
</dbReference>
<dbReference type="InterPro" id="IPR005829">
    <property type="entry name" value="Sugar_transporter_CS"/>
</dbReference>
<gene>
    <name evidence="7" type="ORF">GWI33_007610</name>
</gene>
<feature type="transmembrane region" description="Helical" evidence="5">
    <location>
        <begin position="140"/>
        <end position="159"/>
    </location>
</feature>
<feature type="transmembrane region" description="Helical" evidence="5">
    <location>
        <begin position="83"/>
        <end position="100"/>
    </location>
</feature>
<dbReference type="OrthoDB" id="6133115at2759"/>
<evidence type="ECO:0000256" key="2">
    <source>
        <dbReference type="ARBA" id="ARBA00022692"/>
    </source>
</evidence>
<keyword evidence="4 5" id="KW-0472">Membrane</keyword>
<feature type="domain" description="Major facilitator superfamily (MFS) profile" evidence="6">
    <location>
        <begin position="1"/>
        <end position="221"/>
    </location>
</feature>
<dbReference type="EMBL" id="JAACXV010002195">
    <property type="protein sequence ID" value="KAF7277413.1"/>
    <property type="molecule type" value="Genomic_DNA"/>
</dbReference>
<dbReference type="InterPro" id="IPR036259">
    <property type="entry name" value="MFS_trans_sf"/>
</dbReference>
<evidence type="ECO:0000256" key="1">
    <source>
        <dbReference type="ARBA" id="ARBA00004141"/>
    </source>
</evidence>
<proteinExistence type="predicted"/>
<keyword evidence="2 5" id="KW-0812">Transmembrane</keyword>
<accession>A0A834IF15</accession>
<feature type="transmembrane region" description="Helical" evidence="5">
    <location>
        <begin position="165"/>
        <end position="186"/>
    </location>
</feature>
<evidence type="ECO:0000256" key="5">
    <source>
        <dbReference type="SAM" id="Phobius"/>
    </source>
</evidence>
<evidence type="ECO:0000256" key="4">
    <source>
        <dbReference type="ARBA" id="ARBA00023136"/>
    </source>
</evidence>
<dbReference type="Proteomes" id="UP000625711">
    <property type="component" value="Unassembled WGS sequence"/>
</dbReference>
<comment type="caution">
    <text evidence="7">The sequence shown here is derived from an EMBL/GenBank/DDBJ whole genome shotgun (WGS) entry which is preliminary data.</text>
</comment>
<keyword evidence="8" id="KW-1185">Reference proteome</keyword>
<dbReference type="GO" id="GO:0016020">
    <property type="term" value="C:membrane"/>
    <property type="evidence" value="ECO:0007669"/>
    <property type="project" value="UniProtKB-SubCell"/>
</dbReference>
<feature type="transmembrane region" description="Helical" evidence="5">
    <location>
        <begin position="53"/>
        <end position="71"/>
    </location>
</feature>
<organism evidence="7 8">
    <name type="scientific">Rhynchophorus ferrugineus</name>
    <name type="common">Red palm weevil</name>
    <name type="synonym">Curculio ferrugineus</name>
    <dbReference type="NCBI Taxonomy" id="354439"/>
    <lineage>
        <taxon>Eukaryota</taxon>
        <taxon>Metazoa</taxon>
        <taxon>Ecdysozoa</taxon>
        <taxon>Arthropoda</taxon>
        <taxon>Hexapoda</taxon>
        <taxon>Insecta</taxon>
        <taxon>Pterygota</taxon>
        <taxon>Neoptera</taxon>
        <taxon>Endopterygota</taxon>
        <taxon>Coleoptera</taxon>
        <taxon>Polyphaga</taxon>
        <taxon>Cucujiformia</taxon>
        <taxon>Curculionidae</taxon>
        <taxon>Dryophthorinae</taxon>
        <taxon>Rhynchophorus</taxon>
    </lineage>
</organism>
<feature type="transmembrane region" description="Helical" evidence="5">
    <location>
        <begin position="106"/>
        <end position="128"/>
    </location>
</feature>
<dbReference type="PROSITE" id="PS00217">
    <property type="entry name" value="SUGAR_TRANSPORT_2"/>
    <property type="match status" value="1"/>
</dbReference>
<name>A0A834IF15_RHYFE</name>